<dbReference type="SUPFAM" id="SSF46548">
    <property type="entry name" value="alpha-helical ferredoxin"/>
    <property type="match status" value="1"/>
</dbReference>
<dbReference type="RefSeq" id="WP_044297066.1">
    <property type="nucleotide sequence ID" value="NZ_JTGN01000014.1"/>
</dbReference>
<evidence type="ECO:0000259" key="4">
    <source>
        <dbReference type="PROSITE" id="PS51379"/>
    </source>
</evidence>
<feature type="domain" description="4Fe-4S ferredoxin-type" evidence="4">
    <location>
        <begin position="213"/>
        <end position="244"/>
    </location>
</feature>
<dbReference type="InterPro" id="IPR014259">
    <property type="entry name" value="Sulphite_reductase_A"/>
</dbReference>
<dbReference type="STRING" id="180332.GCA_000797495_02896"/>
<dbReference type="PROSITE" id="PS00198">
    <property type="entry name" value="4FE4S_FER_1"/>
    <property type="match status" value="2"/>
</dbReference>
<dbReference type="AlphaFoldDB" id="A0A4U8Q349"/>
<dbReference type="NCBIfam" id="TIGR02910">
    <property type="entry name" value="sulfite_red_A"/>
    <property type="match status" value="1"/>
</dbReference>
<proteinExistence type="predicted"/>
<reference evidence="5 6" key="1">
    <citation type="journal article" date="2019" name="Anaerobe">
        <title>Detection of Robinsoniella peoriensis in multiple bone samples of a trauma patient.</title>
        <authorList>
            <person name="Schrottner P."/>
            <person name="Hartwich K."/>
            <person name="Bunk B."/>
            <person name="Schober I."/>
            <person name="Helbig S."/>
            <person name="Rudolph W.W."/>
            <person name="Gunzer F."/>
        </authorList>
    </citation>
    <scope>NUCLEOTIDE SEQUENCE [LARGE SCALE GENOMIC DNA]</scope>
    <source>
        <strain evidence="5 6">DSM 106044</strain>
    </source>
</reference>
<keyword evidence="6" id="KW-1185">Reference proteome</keyword>
<evidence type="ECO:0000313" key="5">
    <source>
        <dbReference type="EMBL" id="TLC99150.1"/>
    </source>
</evidence>
<evidence type="ECO:0000256" key="1">
    <source>
        <dbReference type="ARBA" id="ARBA00022723"/>
    </source>
</evidence>
<feature type="domain" description="4Fe-4S ferredoxin-type" evidence="4">
    <location>
        <begin position="295"/>
        <end position="324"/>
    </location>
</feature>
<evidence type="ECO:0000313" key="6">
    <source>
        <dbReference type="Proteomes" id="UP000306509"/>
    </source>
</evidence>
<protein>
    <submittedName>
        <fullName evidence="5">Anaerobic sulfite reductase iron-sulfur subunit</fullName>
    </submittedName>
</protein>
<dbReference type="PANTHER" id="PTHR40447:SF1">
    <property type="entry name" value="ANAEROBIC SULFITE REDUCTASE SUBUNIT A"/>
    <property type="match status" value="1"/>
</dbReference>
<dbReference type="EMBL" id="QGQD01000075">
    <property type="protein sequence ID" value="TLC99150.1"/>
    <property type="molecule type" value="Genomic_DNA"/>
</dbReference>
<comment type="caution">
    <text evidence="5">The sequence shown here is derived from an EMBL/GenBank/DDBJ whole genome shotgun (WGS) entry which is preliminary data.</text>
</comment>
<dbReference type="GO" id="GO:0051536">
    <property type="term" value="F:iron-sulfur cluster binding"/>
    <property type="evidence" value="ECO:0007669"/>
    <property type="project" value="UniProtKB-KW"/>
</dbReference>
<evidence type="ECO:0000256" key="3">
    <source>
        <dbReference type="ARBA" id="ARBA00023014"/>
    </source>
</evidence>
<dbReference type="PANTHER" id="PTHR40447">
    <property type="entry name" value="ANAEROBIC SULFITE REDUCTASE SUBUNIT A"/>
    <property type="match status" value="1"/>
</dbReference>
<organism evidence="5 6">
    <name type="scientific">Robinsoniella peoriensis</name>
    <dbReference type="NCBI Taxonomy" id="180332"/>
    <lineage>
        <taxon>Bacteria</taxon>
        <taxon>Bacillati</taxon>
        <taxon>Bacillota</taxon>
        <taxon>Clostridia</taxon>
        <taxon>Lachnospirales</taxon>
        <taxon>Lachnospiraceae</taxon>
        <taxon>Robinsoniella</taxon>
    </lineage>
</organism>
<dbReference type="Proteomes" id="UP000306509">
    <property type="component" value="Unassembled WGS sequence"/>
</dbReference>
<dbReference type="InterPro" id="IPR017896">
    <property type="entry name" value="4Fe4S_Fe-S-bd"/>
</dbReference>
<dbReference type="InterPro" id="IPR009051">
    <property type="entry name" value="Helical_ferredxn"/>
</dbReference>
<keyword evidence="2" id="KW-0408">Iron</keyword>
<dbReference type="Pfam" id="PF17179">
    <property type="entry name" value="Fer4_22"/>
    <property type="match status" value="1"/>
</dbReference>
<accession>A0A4U8Q349</accession>
<name>A0A4U8Q349_9FIRM</name>
<keyword evidence="3" id="KW-0411">Iron-sulfur</keyword>
<evidence type="ECO:0000256" key="2">
    <source>
        <dbReference type="ARBA" id="ARBA00023004"/>
    </source>
</evidence>
<keyword evidence="1" id="KW-0479">Metal-binding</keyword>
<dbReference type="InterPro" id="IPR017900">
    <property type="entry name" value="4Fe4S_Fe_S_CS"/>
</dbReference>
<dbReference type="GO" id="GO:0046872">
    <property type="term" value="F:metal ion binding"/>
    <property type="evidence" value="ECO:0007669"/>
    <property type="project" value="UniProtKB-KW"/>
</dbReference>
<dbReference type="PROSITE" id="PS51379">
    <property type="entry name" value="4FE4S_FER_2"/>
    <property type="match status" value="2"/>
</dbReference>
<sequence length="338" mass="39381">MGNLLKREEADQFLIRLSESYDVYAPMVFEGEGCFSDTDVIRYGKIKSFSDIVWDKKSEYSFKEVLLPVSDTILYFTEKEMKVPDQDEKKKIILLRSCDLHALKRLDEIYLKNGVEDYYYKRIRENTRFVLMGCTTSFDSCFCVSMGTNQAEGYDAYLKMDEGHVYLDCRNEELQSQLEGFESKQEERTIDFVTENEEKIEIPETLPAGIQDAEFWKEYAGRCIGCGRCNFVCPTCTCFTMQDVFYKDNPKAGERRRVWGSCQVDGFTDMAGNISFRKDQGQRMRFKVLHKVYDYKKRFGYHMCVGCGRCEDVCPEYISYIACIRKLAKEKEGGNENV</sequence>
<gene>
    <name evidence="5" type="primary">asrA</name>
    <name evidence="5" type="ORF">DSM106044_04015</name>
</gene>
<dbReference type="Gene3D" id="1.10.1060.10">
    <property type="entry name" value="Alpha-helical ferredoxin"/>
    <property type="match status" value="1"/>
</dbReference>